<keyword evidence="4" id="KW-0732">Signal</keyword>
<evidence type="ECO:0000256" key="7">
    <source>
        <dbReference type="ARBA" id="ARBA00023157"/>
    </source>
</evidence>
<evidence type="ECO:0000256" key="3">
    <source>
        <dbReference type="ARBA" id="ARBA00022692"/>
    </source>
</evidence>
<dbReference type="AlphaFoldDB" id="A0A3B3XDV2"/>
<accession>A0A3B3XDV2</accession>
<dbReference type="STRING" id="48701.ENSPMEP00000013140"/>
<dbReference type="PANTHER" id="PTHR25466">
    <property type="entry name" value="T-LYMPHOCYTE ACTIVATION ANTIGEN"/>
    <property type="match status" value="1"/>
</dbReference>
<keyword evidence="6" id="KW-0472">Membrane</keyword>
<organism evidence="11 12">
    <name type="scientific">Poecilia mexicana</name>
    <dbReference type="NCBI Taxonomy" id="48701"/>
    <lineage>
        <taxon>Eukaryota</taxon>
        <taxon>Metazoa</taxon>
        <taxon>Chordata</taxon>
        <taxon>Craniata</taxon>
        <taxon>Vertebrata</taxon>
        <taxon>Euteleostomi</taxon>
        <taxon>Actinopterygii</taxon>
        <taxon>Neopterygii</taxon>
        <taxon>Teleostei</taxon>
        <taxon>Neoteleostei</taxon>
        <taxon>Acanthomorphata</taxon>
        <taxon>Ovalentaria</taxon>
        <taxon>Atherinomorphae</taxon>
        <taxon>Cyprinodontiformes</taxon>
        <taxon>Poeciliidae</taxon>
        <taxon>Poeciliinae</taxon>
        <taxon>Poecilia</taxon>
    </lineage>
</organism>
<dbReference type="SUPFAM" id="SSF48726">
    <property type="entry name" value="Immunoglobulin"/>
    <property type="match status" value="1"/>
</dbReference>
<protein>
    <recommendedName>
        <fullName evidence="13">Ig-like domain-containing protein</fullName>
    </recommendedName>
</protein>
<evidence type="ECO:0000256" key="5">
    <source>
        <dbReference type="ARBA" id="ARBA00022989"/>
    </source>
</evidence>
<evidence type="ECO:0000256" key="4">
    <source>
        <dbReference type="ARBA" id="ARBA00022729"/>
    </source>
</evidence>
<evidence type="ECO:0000313" key="11">
    <source>
        <dbReference type="Ensembl" id="ENSPMEP00000013140.1"/>
    </source>
</evidence>
<evidence type="ECO:0000313" key="12">
    <source>
        <dbReference type="Proteomes" id="UP000261480"/>
    </source>
</evidence>
<dbReference type="GO" id="GO:0042102">
    <property type="term" value="P:positive regulation of T cell proliferation"/>
    <property type="evidence" value="ECO:0007669"/>
    <property type="project" value="TreeGrafter"/>
</dbReference>
<evidence type="ECO:0000256" key="2">
    <source>
        <dbReference type="ARBA" id="ARBA00022475"/>
    </source>
</evidence>
<name>A0A3B3XDV2_9TELE</name>
<proteinExistence type="predicted"/>
<dbReference type="GO" id="GO:0071222">
    <property type="term" value="P:cellular response to lipopolysaccharide"/>
    <property type="evidence" value="ECO:0007669"/>
    <property type="project" value="TreeGrafter"/>
</dbReference>
<dbReference type="Ensembl" id="ENSPMET00000020740.1">
    <property type="protein sequence ID" value="ENSPMEP00000013140.1"/>
    <property type="gene ID" value="ENSPMEG00000015396.1"/>
</dbReference>
<evidence type="ECO:0000256" key="6">
    <source>
        <dbReference type="ARBA" id="ARBA00023136"/>
    </source>
</evidence>
<keyword evidence="10" id="KW-0393">Immunoglobulin domain</keyword>
<reference evidence="11" key="2">
    <citation type="submission" date="2025-09" db="UniProtKB">
        <authorList>
            <consortium name="Ensembl"/>
        </authorList>
    </citation>
    <scope>IDENTIFICATION</scope>
</reference>
<dbReference type="Proteomes" id="UP000261480">
    <property type="component" value="Unplaced"/>
</dbReference>
<dbReference type="GO" id="GO:0006955">
    <property type="term" value="P:immune response"/>
    <property type="evidence" value="ECO:0007669"/>
    <property type="project" value="TreeGrafter"/>
</dbReference>
<dbReference type="PANTHER" id="PTHR25466:SF14">
    <property type="entry name" value="BUTYROPHILIN SUBFAMILY 2 MEMBER A2-LIKE-RELATED"/>
    <property type="match status" value="1"/>
</dbReference>
<dbReference type="GO" id="GO:0042130">
    <property type="term" value="P:negative regulation of T cell proliferation"/>
    <property type="evidence" value="ECO:0007669"/>
    <property type="project" value="TreeGrafter"/>
</dbReference>
<dbReference type="GO" id="GO:0007166">
    <property type="term" value="P:cell surface receptor signaling pathway"/>
    <property type="evidence" value="ECO:0007669"/>
    <property type="project" value="TreeGrafter"/>
</dbReference>
<comment type="subcellular location">
    <subcellularLocation>
        <location evidence="1">Cell membrane</location>
        <topology evidence="1">Single-pass type I membrane protein</topology>
    </subcellularLocation>
</comment>
<evidence type="ECO:0000256" key="10">
    <source>
        <dbReference type="ARBA" id="ARBA00023319"/>
    </source>
</evidence>
<dbReference type="GO" id="GO:0009897">
    <property type="term" value="C:external side of plasma membrane"/>
    <property type="evidence" value="ECO:0007669"/>
    <property type="project" value="TreeGrafter"/>
</dbReference>
<keyword evidence="12" id="KW-1185">Reference proteome</keyword>
<reference evidence="11" key="1">
    <citation type="submission" date="2025-08" db="UniProtKB">
        <authorList>
            <consortium name="Ensembl"/>
        </authorList>
    </citation>
    <scope>IDENTIFICATION</scope>
</reference>
<dbReference type="Gene3D" id="2.60.40.10">
    <property type="entry name" value="Immunoglobulins"/>
    <property type="match status" value="2"/>
</dbReference>
<keyword evidence="8" id="KW-0675">Receptor</keyword>
<evidence type="ECO:0000256" key="9">
    <source>
        <dbReference type="ARBA" id="ARBA00023180"/>
    </source>
</evidence>
<keyword evidence="5" id="KW-1133">Transmembrane helix</keyword>
<keyword evidence="9" id="KW-0325">Glycoprotein</keyword>
<keyword evidence="7" id="KW-1015">Disulfide bond</keyword>
<dbReference type="InterPro" id="IPR013783">
    <property type="entry name" value="Ig-like_fold"/>
</dbReference>
<evidence type="ECO:0000256" key="8">
    <source>
        <dbReference type="ARBA" id="ARBA00023170"/>
    </source>
</evidence>
<dbReference type="InterPro" id="IPR051713">
    <property type="entry name" value="T-cell_Activation_Regulation"/>
</dbReference>
<dbReference type="GO" id="GO:0031295">
    <property type="term" value="P:T cell costimulation"/>
    <property type="evidence" value="ECO:0007669"/>
    <property type="project" value="TreeGrafter"/>
</dbReference>
<keyword evidence="2" id="KW-1003">Cell membrane</keyword>
<evidence type="ECO:0000256" key="1">
    <source>
        <dbReference type="ARBA" id="ARBA00004251"/>
    </source>
</evidence>
<sequence length="290" mass="33655">MHSERQRGQTCQPYAPLFFYYVQKEVLLTAALMPHFTTYRGRSVVLERKMKMMIVFGIILHMSRQTSAGAESVLLPFRVPTDRLGGDTVEWRRSYPEPVIKVHVFQNSSDQPGEQDWLWRSRTKMDEDPLKTGDLSLTLKHPTKRDSGMYGCFILRQGKLLRAKTFNLKVKVQQVEVDSGKEFVLLPCRTTDHLPADARVETRMDEDLLKTGDLSLTLRDPALAGTYTCRVYSRDGEILMEEKVKLLFRHQQLLHNLCCKSAYCIPFLCCHRFIEHSPLKKMLLLFITLW</sequence>
<keyword evidence="3" id="KW-0812">Transmembrane</keyword>
<evidence type="ECO:0008006" key="13">
    <source>
        <dbReference type="Google" id="ProtNLM"/>
    </source>
</evidence>
<dbReference type="InterPro" id="IPR036179">
    <property type="entry name" value="Ig-like_dom_sf"/>
</dbReference>